<dbReference type="InterPro" id="IPR015943">
    <property type="entry name" value="WD40/YVTN_repeat-like_dom_sf"/>
</dbReference>
<feature type="non-terminal residue" evidence="2">
    <location>
        <position position="300"/>
    </location>
</feature>
<reference evidence="2 3" key="1">
    <citation type="submission" date="2011-07" db="EMBL/GenBank/DDBJ databases">
        <authorList>
            <person name="Coyne R."/>
            <person name="Brami D."/>
            <person name="Johnson J."/>
            <person name="Hostetler J."/>
            <person name="Hannick L."/>
            <person name="Clark T."/>
            <person name="Cassidy-Hanley D."/>
            <person name="Inman J."/>
        </authorList>
    </citation>
    <scope>NUCLEOTIDE SEQUENCE [LARGE SCALE GENOMIC DNA]</scope>
    <source>
        <strain evidence="2 3">G5</strain>
    </source>
</reference>
<dbReference type="AlphaFoldDB" id="G0QKM3"/>
<dbReference type="Pfam" id="PF08553">
    <property type="entry name" value="VID27"/>
    <property type="match status" value="1"/>
</dbReference>
<dbReference type="GO" id="GO:0005737">
    <property type="term" value="C:cytoplasm"/>
    <property type="evidence" value="ECO:0007669"/>
    <property type="project" value="TreeGrafter"/>
</dbReference>
<dbReference type="InterPro" id="IPR013863">
    <property type="entry name" value="VID27_C"/>
</dbReference>
<name>G0QKM3_ICHMU</name>
<feature type="non-terminal residue" evidence="2">
    <location>
        <position position="1"/>
    </location>
</feature>
<gene>
    <name evidence="2" type="ORF">IMG5_019770</name>
</gene>
<organism evidence="2 3">
    <name type="scientific">Ichthyophthirius multifiliis</name>
    <name type="common">White spot disease agent</name>
    <name type="synonym">Ich</name>
    <dbReference type="NCBI Taxonomy" id="5932"/>
    <lineage>
        <taxon>Eukaryota</taxon>
        <taxon>Sar</taxon>
        <taxon>Alveolata</taxon>
        <taxon>Ciliophora</taxon>
        <taxon>Intramacronucleata</taxon>
        <taxon>Oligohymenophorea</taxon>
        <taxon>Hymenostomatida</taxon>
        <taxon>Ophryoglenina</taxon>
        <taxon>Ichthyophthirius</taxon>
    </lineage>
</organism>
<dbReference type="PANTHER" id="PTHR31913:SF0">
    <property type="entry name" value="VACUOLAR IMPORT AND DEGRADATION PROTEIN 27"/>
    <property type="match status" value="1"/>
</dbReference>
<dbReference type="GO" id="GO:0005634">
    <property type="term" value="C:nucleus"/>
    <property type="evidence" value="ECO:0007669"/>
    <property type="project" value="TreeGrafter"/>
</dbReference>
<dbReference type="RefSeq" id="XP_004039536.1">
    <property type="nucleotide sequence ID" value="XM_004039488.1"/>
</dbReference>
<sequence>HKIKMDILKQFFGKIPNTQISLPFYIKDFELQKVSLYRQEENQEILIFDEATLQFTSDEKQEFQFFIKIFGNKEELYFPLDYQLDFREQENKNKIVFFITLKQRIQMKFCLDQQFQKQFNQFKDCLSKLIFIEEHKKLPTQDDQEYINSLPIIKTIENQVFEPNRILIQNEDKKFILLNPLEQQKAYYFDIETGKTTQEFTCKENTLKDICNYAKHSDLTNNELFYCLNDKNLFLMDPRKSNGIALSDIVEKEKIYSKNNKLTCIQSNVNGNFAVGGNDGCIRLYKEVGQKAKNLLPGFG</sequence>
<dbReference type="PANTHER" id="PTHR31913">
    <property type="entry name" value="VACUOLAR IMPORT AND DEGRADATION PROTEIN 27"/>
    <property type="match status" value="1"/>
</dbReference>
<dbReference type="InParanoid" id="G0QKM3"/>
<dbReference type="InterPro" id="IPR040458">
    <property type="entry name" value="Vid27"/>
</dbReference>
<dbReference type="eggNOG" id="KOG2395">
    <property type="taxonomic scope" value="Eukaryota"/>
</dbReference>
<dbReference type="Gene3D" id="2.130.10.10">
    <property type="entry name" value="YVTN repeat-like/Quinoprotein amine dehydrogenase"/>
    <property type="match status" value="1"/>
</dbReference>
<dbReference type="GeneID" id="14910423"/>
<accession>G0QKM3</accession>
<feature type="domain" description="Vacuolar import/degradation Vid27 C-terminal" evidence="1">
    <location>
        <begin position="141"/>
        <end position="300"/>
    </location>
</feature>
<evidence type="ECO:0000313" key="2">
    <source>
        <dbReference type="EMBL" id="EGR34232.1"/>
    </source>
</evidence>
<dbReference type="SUPFAM" id="SSF50978">
    <property type="entry name" value="WD40 repeat-like"/>
    <property type="match status" value="1"/>
</dbReference>
<evidence type="ECO:0000313" key="3">
    <source>
        <dbReference type="Proteomes" id="UP000008983"/>
    </source>
</evidence>
<dbReference type="InterPro" id="IPR036322">
    <property type="entry name" value="WD40_repeat_dom_sf"/>
</dbReference>
<keyword evidence="3" id="KW-1185">Reference proteome</keyword>
<proteinExistence type="predicted"/>
<evidence type="ECO:0000259" key="1">
    <source>
        <dbReference type="Pfam" id="PF08553"/>
    </source>
</evidence>
<dbReference type="EMBL" id="GL983175">
    <property type="protein sequence ID" value="EGR34232.1"/>
    <property type="molecule type" value="Genomic_DNA"/>
</dbReference>
<dbReference type="Proteomes" id="UP000008983">
    <property type="component" value="Unassembled WGS sequence"/>
</dbReference>
<dbReference type="OrthoDB" id="312822at2759"/>
<protein>
    <submittedName>
        <fullName evidence="2">Vacuolar import and degradation protein, putative</fullName>
    </submittedName>
</protein>